<comment type="subunit">
    <text evidence="2">The complex is composed of two ATP-binding proteins (CysA), two transmembrane proteins (CysT and CysW) and a solute-binding protein (CysP).</text>
</comment>
<reference evidence="11 12" key="1">
    <citation type="submission" date="2016-08" db="EMBL/GenBank/DDBJ databases">
        <title>Genome-based comparison of Moorella thermoacetic strains.</title>
        <authorList>
            <person name="Poehlein A."/>
            <person name="Bengelsdorf F.R."/>
            <person name="Esser C."/>
            <person name="Duerre P."/>
            <person name="Daniel R."/>
        </authorList>
    </citation>
    <scope>NUCLEOTIDE SEQUENCE [LARGE SCALE GENOMIC DNA]</scope>
    <source>
        <strain evidence="11 12">DSM 21394</strain>
    </source>
</reference>
<proteinExistence type="inferred from homology"/>
<feature type="transmembrane region" description="Helical" evidence="9">
    <location>
        <begin position="185"/>
        <end position="212"/>
    </location>
</feature>
<evidence type="ECO:0000256" key="6">
    <source>
        <dbReference type="ARBA" id="ARBA00023032"/>
    </source>
</evidence>
<dbReference type="PROSITE" id="PS50928">
    <property type="entry name" value="ABC_TM1"/>
    <property type="match status" value="1"/>
</dbReference>
<comment type="similarity">
    <text evidence="9">Belongs to the binding-protein-dependent transport system permease family.</text>
</comment>
<dbReference type="SUPFAM" id="SSF161098">
    <property type="entry name" value="MetI-like"/>
    <property type="match status" value="1"/>
</dbReference>
<dbReference type="Pfam" id="PF00528">
    <property type="entry name" value="BPD_transp_1"/>
    <property type="match status" value="1"/>
</dbReference>
<dbReference type="EMBL" id="MDDC01000004">
    <property type="protein sequence ID" value="OIQ60557.1"/>
    <property type="molecule type" value="Genomic_DNA"/>
</dbReference>
<feature type="transmembrane region" description="Helical" evidence="9">
    <location>
        <begin position="51"/>
        <end position="75"/>
    </location>
</feature>
<evidence type="ECO:0000256" key="5">
    <source>
        <dbReference type="ARBA" id="ARBA00022989"/>
    </source>
</evidence>
<comment type="subcellular location">
    <subcellularLocation>
        <location evidence="9">Cell membrane</location>
        <topology evidence="9">Multi-pass membrane protein</topology>
    </subcellularLocation>
    <subcellularLocation>
        <location evidence="1">Membrane</location>
        <topology evidence="1">Multi-pass membrane protein</topology>
    </subcellularLocation>
</comment>
<evidence type="ECO:0000256" key="1">
    <source>
        <dbReference type="ARBA" id="ARBA00004141"/>
    </source>
</evidence>
<dbReference type="PANTHER" id="PTHR30406">
    <property type="entry name" value="SULFATE TRANSPORT SYSTEM PERMEASE PROTEIN"/>
    <property type="match status" value="1"/>
</dbReference>
<protein>
    <submittedName>
        <fullName evidence="11">Sulfate transport system permease protein CysW</fullName>
    </submittedName>
</protein>
<keyword evidence="3 9" id="KW-0813">Transport</keyword>
<gene>
    <name evidence="11" type="primary">cysW_2</name>
    <name evidence="11" type="ORF">MOTE_05210</name>
</gene>
<dbReference type="Gene3D" id="1.10.3720.10">
    <property type="entry name" value="MetI-like"/>
    <property type="match status" value="1"/>
</dbReference>
<evidence type="ECO:0000256" key="2">
    <source>
        <dbReference type="ARBA" id="ARBA00011779"/>
    </source>
</evidence>
<evidence type="ECO:0000256" key="4">
    <source>
        <dbReference type="ARBA" id="ARBA00022692"/>
    </source>
</evidence>
<evidence type="ECO:0000259" key="10">
    <source>
        <dbReference type="PROSITE" id="PS50928"/>
    </source>
</evidence>
<evidence type="ECO:0000256" key="8">
    <source>
        <dbReference type="ARBA" id="ARBA00025323"/>
    </source>
</evidence>
<dbReference type="PANTHER" id="PTHR30406:SF8">
    <property type="entry name" value="SULFATE TRANSPORT SYSTEM PERMEASE PROTEIN CYST"/>
    <property type="match status" value="1"/>
</dbReference>
<feature type="transmembrane region" description="Helical" evidence="9">
    <location>
        <begin position="120"/>
        <end position="138"/>
    </location>
</feature>
<evidence type="ECO:0000256" key="9">
    <source>
        <dbReference type="RuleBase" id="RU363032"/>
    </source>
</evidence>
<name>A0A1J5P9U6_NEOTH</name>
<evidence type="ECO:0000313" key="11">
    <source>
        <dbReference type="EMBL" id="OIQ60557.1"/>
    </source>
</evidence>
<dbReference type="InterPro" id="IPR006469">
    <property type="entry name" value="NifC_ABC_porter"/>
</dbReference>
<dbReference type="NCBIfam" id="TIGR01581">
    <property type="entry name" value="Mo_ABC_porter"/>
    <property type="match status" value="1"/>
</dbReference>
<accession>A0A1J5P9U6</accession>
<evidence type="ECO:0000313" key="12">
    <source>
        <dbReference type="Proteomes" id="UP000182811"/>
    </source>
</evidence>
<dbReference type="Proteomes" id="UP000182811">
    <property type="component" value="Unassembled WGS sequence"/>
</dbReference>
<comment type="caution">
    <text evidence="11">The sequence shown here is derived from an EMBL/GenBank/DDBJ whole genome shotgun (WGS) entry which is preliminary data.</text>
</comment>
<dbReference type="InterPro" id="IPR035906">
    <property type="entry name" value="MetI-like_sf"/>
</dbReference>
<keyword evidence="7 9" id="KW-0472">Membrane</keyword>
<feature type="transmembrane region" description="Helical" evidence="9">
    <location>
        <begin position="87"/>
        <end position="108"/>
    </location>
</feature>
<keyword evidence="6" id="KW-0764">Sulfate transport</keyword>
<sequence>MGARLFKTLNLLVTTLVALFILAAVSTVLVRGLPYIPASLKAPELIFAVKLSLITSIISTTACLLAAMPVAYALARYNLPGLGVAANLLRIPLTLPPVVSGVCLLLLFGTTTFGTTLARMGLRFVFTVPGIILAQFFVNLPSLITVLKAAIESVDIRLEYVARTLGYTPARAFQKVTLPLIRNNILAGLVLTWGKALGEFGAVLMLAGATRFKTETLPISLYLNMATGDMEALMSSAAILILIAVVSLAVFERAGVKPYERVPGL</sequence>
<dbReference type="GO" id="GO:0015419">
    <property type="term" value="F:ABC-type sulfate transporter activity"/>
    <property type="evidence" value="ECO:0007669"/>
    <property type="project" value="InterPro"/>
</dbReference>
<organism evidence="11 12">
    <name type="scientific">Neomoorella thermoacetica</name>
    <name type="common">Clostridium thermoaceticum</name>
    <dbReference type="NCBI Taxonomy" id="1525"/>
    <lineage>
        <taxon>Bacteria</taxon>
        <taxon>Bacillati</taxon>
        <taxon>Bacillota</taxon>
        <taxon>Clostridia</taxon>
        <taxon>Neomoorellales</taxon>
        <taxon>Neomoorellaceae</taxon>
        <taxon>Neomoorella</taxon>
    </lineage>
</organism>
<dbReference type="InterPro" id="IPR000515">
    <property type="entry name" value="MetI-like"/>
</dbReference>
<dbReference type="GO" id="GO:0005886">
    <property type="term" value="C:plasma membrane"/>
    <property type="evidence" value="ECO:0007669"/>
    <property type="project" value="UniProtKB-SubCell"/>
</dbReference>
<keyword evidence="4 9" id="KW-0812">Transmembrane</keyword>
<evidence type="ECO:0000256" key="7">
    <source>
        <dbReference type="ARBA" id="ARBA00023136"/>
    </source>
</evidence>
<dbReference type="AlphaFoldDB" id="A0A1J5P9U6"/>
<dbReference type="InterPro" id="IPR005667">
    <property type="entry name" value="Sulph_transpt2"/>
</dbReference>
<dbReference type="CDD" id="cd06261">
    <property type="entry name" value="TM_PBP2"/>
    <property type="match status" value="1"/>
</dbReference>
<evidence type="ECO:0000256" key="3">
    <source>
        <dbReference type="ARBA" id="ARBA00022448"/>
    </source>
</evidence>
<feature type="domain" description="ABC transmembrane type-1" evidence="10">
    <location>
        <begin position="49"/>
        <end position="252"/>
    </location>
</feature>
<comment type="function">
    <text evidence="8">Part of the ABC transporter complex CysAWTP (TC 3.A.1.6.1) involved in sulfate/thiosulfate import. Probably responsible for the translocation of the substrate across the membrane.</text>
</comment>
<feature type="transmembrane region" description="Helical" evidence="9">
    <location>
        <begin position="232"/>
        <end position="251"/>
    </location>
</feature>
<keyword evidence="5 9" id="KW-1133">Transmembrane helix</keyword>